<dbReference type="OrthoDB" id="5386682at2759"/>
<accession>J3P2I1</accession>
<reference evidence="2" key="5">
    <citation type="submission" date="2018-04" db="UniProtKB">
        <authorList>
            <consortium name="EnsemblFungi"/>
        </authorList>
    </citation>
    <scope>IDENTIFICATION</scope>
    <source>
        <strain evidence="2">R3-111a-1</strain>
    </source>
</reference>
<dbReference type="PANTHER" id="PTHR24148">
    <property type="entry name" value="ANKYRIN REPEAT DOMAIN-CONTAINING PROTEIN 39 HOMOLOG-RELATED"/>
    <property type="match status" value="1"/>
</dbReference>
<dbReference type="AlphaFoldDB" id="J3P2I1"/>
<sequence length="471" mass="52807">MGEIYSSARLVVGSLGDGKDPNLGTGLQVLIDVCNAFAREKADMIQEMAFTLIHDPETSLEFETAICHEFTRESARDPVTKGKWRKFGHAASEQAVYHIGDSFEWLKSLSYLLESLEHWMTFCALATSAFFFRVWIVQERHLAKSLIVVTDDRCSDWRKHRYEILAMAHWEPKLALDAMFTAQNQNTSWLVHSVSGLEKEATDKRDHVYGLLTVSKLPIPIDYNKPVGEVFAAMTMECLWKDAVAHLDDILGLAGIGLPSYTPDMPSWTPFPQKKTFAKIPYSMLRKGQSASSGLFEQEQKFVFGPQDLTITLRGVVMVSVVRERAIPDNVALYGRQASLACVARNEEGQPIRLAIQFAEALGPSILVENWLPEYTEEVDLELLGEYAGVRGHSLFVTQEGYVGRGPRGLLPGDVTAVLEGSRITALLRENPDAESFRHVGTFYAYGLNDGEAPRFWIEQGYTEIAEFTLR</sequence>
<dbReference type="InterPro" id="IPR052895">
    <property type="entry name" value="HetReg/Transcr_Mod"/>
</dbReference>
<keyword evidence="3" id="KW-1185">Reference proteome</keyword>
<evidence type="ECO:0000313" key="3">
    <source>
        <dbReference type="Proteomes" id="UP000006039"/>
    </source>
</evidence>
<organism evidence="1">
    <name type="scientific">Gaeumannomyces tritici (strain R3-111a-1)</name>
    <name type="common">Wheat and barley take-all root rot fungus</name>
    <name type="synonym">Gaeumannomyces graminis var. tritici</name>
    <dbReference type="NCBI Taxonomy" id="644352"/>
    <lineage>
        <taxon>Eukaryota</taxon>
        <taxon>Fungi</taxon>
        <taxon>Dikarya</taxon>
        <taxon>Ascomycota</taxon>
        <taxon>Pezizomycotina</taxon>
        <taxon>Sordariomycetes</taxon>
        <taxon>Sordariomycetidae</taxon>
        <taxon>Magnaporthales</taxon>
        <taxon>Magnaporthaceae</taxon>
        <taxon>Gaeumannomyces</taxon>
    </lineage>
</organism>
<dbReference type="eggNOG" id="ENOG502RMMA">
    <property type="taxonomic scope" value="Eukaryota"/>
</dbReference>
<evidence type="ECO:0008006" key="4">
    <source>
        <dbReference type="Google" id="ProtNLM"/>
    </source>
</evidence>
<dbReference type="HOGENOM" id="CLU_580081_0_0_1"/>
<dbReference type="STRING" id="644352.J3P2I1"/>
<protein>
    <recommendedName>
        <fullName evidence="4">Heterokaryon incompatibility domain-containing protein</fullName>
    </recommendedName>
</protein>
<reference evidence="3" key="1">
    <citation type="submission" date="2010-07" db="EMBL/GenBank/DDBJ databases">
        <title>The genome sequence of Gaeumannomyces graminis var. tritici strain R3-111a-1.</title>
        <authorList>
            <consortium name="The Broad Institute Genome Sequencing Platform"/>
            <person name="Ma L.-J."/>
            <person name="Dead R."/>
            <person name="Young S."/>
            <person name="Zeng Q."/>
            <person name="Koehrsen M."/>
            <person name="Alvarado L."/>
            <person name="Berlin A."/>
            <person name="Chapman S.B."/>
            <person name="Chen Z."/>
            <person name="Freedman E."/>
            <person name="Gellesch M."/>
            <person name="Goldberg J."/>
            <person name="Griggs A."/>
            <person name="Gujja S."/>
            <person name="Heilman E.R."/>
            <person name="Heiman D."/>
            <person name="Hepburn T."/>
            <person name="Howarth C."/>
            <person name="Jen D."/>
            <person name="Larson L."/>
            <person name="Mehta T."/>
            <person name="Neiman D."/>
            <person name="Pearson M."/>
            <person name="Roberts A."/>
            <person name="Saif S."/>
            <person name="Shea T."/>
            <person name="Shenoy N."/>
            <person name="Sisk P."/>
            <person name="Stolte C."/>
            <person name="Sykes S."/>
            <person name="Walk T."/>
            <person name="White J."/>
            <person name="Yandava C."/>
            <person name="Haas B."/>
            <person name="Nusbaum C."/>
            <person name="Birren B."/>
        </authorList>
    </citation>
    <scope>NUCLEOTIDE SEQUENCE [LARGE SCALE GENOMIC DNA]</scope>
    <source>
        <strain evidence="3">R3-111a-1</strain>
    </source>
</reference>
<dbReference type="RefSeq" id="XP_009223817.1">
    <property type="nucleotide sequence ID" value="XM_009225553.1"/>
</dbReference>
<dbReference type="EnsemblFungi" id="EJT73873">
    <property type="protein sequence ID" value="EJT73873"/>
    <property type="gene ID" value="GGTG_07727"/>
</dbReference>
<dbReference type="EMBL" id="GL385398">
    <property type="protein sequence ID" value="EJT73873.1"/>
    <property type="molecule type" value="Genomic_DNA"/>
</dbReference>
<proteinExistence type="predicted"/>
<dbReference type="VEuPathDB" id="FungiDB:GGTG_07727"/>
<dbReference type="Pfam" id="PF26639">
    <property type="entry name" value="Het-6_barrel"/>
    <property type="match status" value="1"/>
</dbReference>
<reference evidence="2" key="4">
    <citation type="journal article" date="2015" name="G3 (Bethesda)">
        <title>Genome sequences of three phytopathogenic species of the Magnaporthaceae family of fungi.</title>
        <authorList>
            <person name="Okagaki L.H."/>
            <person name="Nunes C.C."/>
            <person name="Sailsbery J."/>
            <person name="Clay B."/>
            <person name="Brown D."/>
            <person name="John T."/>
            <person name="Oh Y."/>
            <person name="Young N."/>
            <person name="Fitzgerald M."/>
            <person name="Haas B.J."/>
            <person name="Zeng Q."/>
            <person name="Young S."/>
            <person name="Adiconis X."/>
            <person name="Fan L."/>
            <person name="Levin J.Z."/>
            <person name="Mitchell T.K."/>
            <person name="Okubara P.A."/>
            <person name="Farman M.L."/>
            <person name="Kohn L.M."/>
            <person name="Birren B."/>
            <person name="Ma L.-J."/>
            <person name="Dean R.A."/>
        </authorList>
    </citation>
    <scope>NUCLEOTIDE SEQUENCE</scope>
    <source>
        <strain evidence="2">R3-111a-1</strain>
    </source>
</reference>
<dbReference type="Proteomes" id="UP000006039">
    <property type="component" value="Unassembled WGS sequence"/>
</dbReference>
<gene>
    <name evidence="2" type="primary">20348185</name>
    <name evidence="1" type="ORF">GGTG_07727</name>
</gene>
<reference evidence="1" key="2">
    <citation type="submission" date="2010-07" db="EMBL/GenBank/DDBJ databases">
        <authorList>
            <consortium name="The Broad Institute Genome Sequencing Platform"/>
            <consortium name="Broad Institute Genome Sequencing Center for Infectious Disease"/>
            <person name="Ma L.-J."/>
            <person name="Dead R."/>
            <person name="Young S."/>
            <person name="Zeng Q."/>
            <person name="Koehrsen M."/>
            <person name="Alvarado L."/>
            <person name="Berlin A."/>
            <person name="Chapman S.B."/>
            <person name="Chen Z."/>
            <person name="Freedman E."/>
            <person name="Gellesch M."/>
            <person name="Goldberg J."/>
            <person name="Griggs A."/>
            <person name="Gujja S."/>
            <person name="Heilman E.R."/>
            <person name="Heiman D."/>
            <person name="Hepburn T."/>
            <person name="Howarth C."/>
            <person name="Jen D."/>
            <person name="Larson L."/>
            <person name="Mehta T."/>
            <person name="Neiman D."/>
            <person name="Pearson M."/>
            <person name="Roberts A."/>
            <person name="Saif S."/>
            <person name="Shea T."/>
            <person name="Shenoy N."/>
            <person name="Sisk P."/>
            <person name="Stolte C."/>
            <person name="Sykes S."/>
            <person name="Walk T."/>
            <person name="White J."/>
            <person name="Yandava C."/>
            <person name="Haas B."/>
            <person name="Nusbaum C."/>
            <person name="Birren B."/>
        </authorList>
    </citation>
    <scope>NUCLEOTIDE SEQUENCE</scope>
    <source>
        <strain evidence="1">R3-111a-1</strain>
    </source>
</reference>
<evidence type="ECO:0000313" key="2">
    <source>
        <dbReference type="EnsemblFungi" id="EJT73873"/>
    </source>
</evidence>
<reference evidence="1" key="3">
    <citation type="submission" date="2010-09" db="EMBL/GenBank/DDBJ databases">
        <title>Annotation of Gaeumannomyces graminis var. tritici R3-111a-1.</title>
        <authorList>
            <consortium name="The Broad Institute Genome Sequencing Platform"/>
            <person name="Ma L.-J."/>
            <person name="Dead R."/>
            <person name="Young S.K."/>
            <person name="Zeng Q."/>
            <person name="Gargeya S."/>
            <person name="Fitzgerald M."/>
            <person name="Haas B."/>
            <person name="Abouelleil A."/>
            <person name="Alvarado L."/>
            <person name="Arachchi H.M."/>
            <person name="Berlin A."/>
            <person name="Brown A."/>
            <person name="Chapman S.B."/>
            <person name="Chen Z."/>
            <person name="Dunbar C."/>
            <person name="Freedman E."/>
            <person name="Gearin G."/>
            <person name="Gellesch M."/>
            <person name="Goldberg J."/>
            <person name="Griggs A."/>
            <person name="Gujja S."/>
            <person name="Heiman D."/>
            <person name="Howarth C."/>
            <person name="Larson L."/>
            <person name="Lui A."/>
            <person name="MacDonald P.J.P."/>
            <person name="Mehta T."/>
            <person name="Montmayeur A."/>
            <person name="Murphy C."/>
            <person name="Neiman D."/>
            <person name="Pearson M."/>
            <person name="Priest M."/>
            <person name="Roberts A."/>
            <person name="Saif S."/>
            <person name="Shea T."/>
            <person name="Shenoy N."/>
            <person name="Sisk P."/>
            <person name="Stolte C."/>
            <person name="Sykes S."/>
            <person name="Yandava C."/>
            <person name="Wortman J."/>
            <person name="Nusbaum C."/>
            <person name="Birren B."/>
        </authorList>
    </citation>
    <scope>NUCLEOTIDE SEQUENCE</scope>
    <source>
        <strain evidence="1">R3-111a-1</strain>
    </source>
</reference>
<evidence type="ECO:0000313" key="1">
    <source>
        <dbReference type="EMBL" id="EJT73873.1"/>
    </source>
</evidence>
<dbReference type="PANTHER" id="PTHR24148:SF64">
    <property type="entry name" value="HETEROKARYON INCOMPATIBILITY DOMAIN-CONTAINING PROTEIN"/>
    <property type="match status" value="1"/>
</dbReference>
<name>J3P2I1_GAET3</name>
<dbReference type="GeneID" id="20348185"/>